<dbReference type="Proteomes" id="UP000001819">
    <property type="component" value="Chromosome 3"/>
</dbReference>
<keyword evidence="7" id="KW-0325">Glycoprotein</keyword>
<dbReference type="PANTHER" id="PTHR42643:SF41">
    <property type="entry name" value="IONOTROPIC RECEPTOR 20A-RELATED"/>
    <property type="match status" value="1"/>
</dbReference>
<keyword evidence="6" id="KW-0675">Receptor</keyword>
<dbReference type="PANTHER" id="PTHR42643">
    <property type="entry name" value="IONOTROPIC RECEPTOR 20A-RELATED"/>
    <property type="match status" value="1"/>
</dbReference>
<evidence type="ECO:0000256" key="7">
    <source>
        <dbReference type="ARBA" id="ARBA00023180"/>
    </source>
</evidence>
<feature type="signal peptide" evidence="9">
    <location>
        <begin position="1"/>
        <end position="21"/>
    </location>
</feature>
<dbReference type="GO" id="GO:0005886">
    <property type="term" value="C:plasma membrane"/>
    <property type="evidence" value="ECO:0007669"/>
    <property type="project" value="UniProtKB-SubCell"/>
</dbReference>
<accession>A0A6I8UTH9</accession>
<gene>
    <name evidence="11" type="primary">Ir51b</name>
</gene>
<organism evidence="10 11">
    <name type="scientific">Drosophila pseudoobscura pseudoobscura</name>
    <name type="common">Fruit fly</name>
    <dbReference type="NCBI Taxonomy" id="46245"/>
    <lineage>
        <taxon>Eukaryota</taxon>
        <taxon>Metazoa</taxon>
        <taxon>Ecdysozoa</taxon>
        <taxon>Arthropoda</taxon>
        <taxon>Hexapoda</taxon>
        <taxon>Insecta</taxon>
        <taxon>Pterygota</taxon>
        <taxon>Neoptera</taxon>
        <taxon>Endopterygota</taxon>
        <taxon>Diptera</taxon>
        <taxon>Brachycera</taxon>
        <taxon>Muscomorpha</taxon>
        <taxon>Ephydroidea</taxon>
        <taxon>Drosophilidae</taxon>
        <taxon>Drosophila</taxon>
        <taxon>Sophophora</taxon>
    </lineage>
</organism>
<feature type="transmembrane region" description="Helical" evidence="8">
    <location>
        <begin position="320"/>
        <end position="338"/>
    </location>
</feature>
<evidence type="ECO:0000313" key="11">
    <source>
        <dbReference type="RefSeq" id="XP_001360641.3"/>
    </source>
</evidence>
<reference evidence="10" key="1">
    <citation type="submission" date="2024-06" db="UniProtKB">
        <authorList>
            <consortium name="RefSeq"/>
        </authorList>
    </citation>
    <scope>NUCLEOTIDE SEQUENCE [LARGE SCALE GENOMIC DNA]</scope>
    <source>
        <strain evidence="10">MV2-25</strain>
    </source>
</reference>
<dbReference type="RefSeq" id="XP_001360641.3">
    <property type="nucleotide sequence ID" value="XM_001360604.4"/>
</dbReference>
<evidence type="ECO:0000256" key="9">
    <source>
        <dbReference type="SAM" id="SignalP"/>
    </source>
</evidence>
<keyword evidence="9" id="KW-0732">Signal</keyword>
<evidence type="ECO:0000256" key="3">
    <source>
        <dbReference type="ARBA" id="ARBA00022692"/>
    </source>
</evidence>
<evidence type="ECO:0000256" key="5">
    <source>
        <dbReference type="ARBA" id="ARBA00023136"/>
    </source>
</evidence>
<evidence type="ECO:0000256" key="6">
    <source>
        <dbReference type="ARBA" id="ARBA00023170"/>
    </source>
</evidence>
<proteinExistence type="predicted"/>
<name>A0A6I8UTH9_DROPS</name>
<evidence type="ECO:0000256" key="8">
    <source>
        <dbReference type="SAM" id="Phobius"/>
    </source>
</evidence>
<feature type="chain" id="PRO_5026028019" evidence="9">
    <location>
        <begin position="22"/>
        <end position="601"/>
    </location>
</feature>
<evidence type="ECO:0000256" key="4">
    <source>
        <dbReference type="ARBA" id="ARBA00022989"/>
    </source>
</evidence>
<sequence>MSNGLLLLLLFSWSQPALIHGSHNMTLVRSVLSVIATREHWSNTPIFVGHRTKLDDINSLITWLHRTMAVSSHTVDLSTPARKQRPLGQYNMNADNAISLLFCHSRLDLIWNALNKSLQRMRRGRLIVVLRSKRSGSYKAIHAIFQKLWHQQFLNVLVLHKDRIYSYTPYPAVRFFQMNLTSIPLFPATTSNFQGYVVSTPVENDIPRVFVVHDPHTGRRHIRGYAYRTFVEYLQRHNATLQITNPHENLGPTSSVNMGRIAQLIMKGHLEISAHPYIRSPSDFGDRSYPLMVTQNCLIVPVRNEIPRHMYLLLPLNQSSWLLLLGGVFYISGVVFWVRPDMGRRTWQQRVGLSFLDAVSRVLYISSPARIDSPSLRYFIVFLQLTILGFVLSNWYNLQLDSFLTALVVGEQVNSWEQLIEQQQKVLVKEYEVETVLRHVHPRLVSRVARLIVGVNASEQVSALLSFNRSYAYPFTTERWDFIAMQQQYAFKPIFRFSSACLGSPIIGYPMRSDCHLESSLSMFIMRIQGTGLLQHWLVSDFNDAMRAGYVRLLDNVLGFQALDVDTLRLGWCVLGFGWLLSVLAFTCERLQFYRPRTAIL</sequence>
<dbReference type="KEGG" id="dpo:4804010"/>
<dbReference type="FunCoup" id="A0A6I8UTH9">
    <property type="interactions" value="16"/>
</dbReference>
<protein>
    <submittedName>
        <fullName evidence="11">Uncharacterized protein Ir51b</fullName>
    </submittedName>
</protein>
<comment type="subcellular location">
    <subcellularLocation>
        <location evidence="1">Cell membrane</location>
        <topology evidence="1">Multi-pass membrane protein</topology>
    </subcellularLocation>
</comment>
<evidence type="ECO:0000313" key="10">
    <source>
        <dbReference type="Proteomes" id="UP000001819"/>
    </source>
</evidence>
<feature type="transmembrane region" description="Helical" evidence="8">
    <location>
        <begin position="376"/>
        <end position="396"/>
    </location>
</feature>
<dbReference type="InParanoid" id="A0A6I8UTH9"/>
<evidence type="ECO:0000256" key="2">
    <source>
        <dbReference type="ARBA" id="ARBA00022475"/>
    </source>
</evidence>
<keyword evidence="3 8" id="KW-0812">Transmembrane</keyword>
<keyword evidence="10" id="KW-1185">Reference proteome</keyword>
<reference evidence="11" key="2">
    <citation type="submission" date="2025-08" db="UniProtKB">
        <authorList>
            <consortium name="RefSeq"/>
        </authorList>
    </citation>
    <scope>IDENTIFICATION</scope>
    <source>
        <strain evidence="11">MV-25-SWS-2005</strain>
        <tissue evidence="11">Whole body</tissue>
    </source>
</reference>
<keyword evidence="2" id="KW-1003">Cell membrane</keyword>
<keyword evidence="4 8" id="KW-1133">Transmembrane helix</keyword>
<dbReference type="InterPro" id="IPR052192">
    <property type="entry name" value="Insect_Ionotropic_Sensory_Rcpt"/>
</dbReference>
<evidence type="ECO:0000256" key="1">
    <source>
        <dbReference type="ARBA" id="ARBA00004651"/>
    </source>
</evidence>
<dbReference type="AlphaFoldDB" id="A0A6I8UTH9"/>
<keyword evidence="5 8" id="KW-0472">Membrane</keyword>